<feature type="coiled-coil region" evidence="3">
    <location>
        <begin position="83"/>
        <end position="136"/>
    </location>
</feature>
<evidence type="ECO:0000256" key="3">
    <source>
        <dbReference type="SAM" id="Coils"/>
    </source>
</evidence>
<dbReference type="GO" id="GO:0042597">
    <property type="term" value="C:periplasmic space"/>
    <property type="evidence" value="ECO:0007669"/>
    <property type="project" value="UniProtKB-SubCell"/>
</dbReference>
<sequence length="341" mass="36765">MSKRSIALAVVALLALAALGYWVFGGNDDDSHIVLQGNVDLRQIELPFNDSERIAEVLVEEGSTVKAGQVLARLDTGRLLPRVAQAEARAAAQREVLRKLRNGARPEEVAQARAALAAAQAEAANATSQLQRLRSISDESKGRAISPQDLEAAIAAARMSEAQAESSRKALELTLAGPRQEEIDQAKAQLDAAEADLALLKRQLADADLLAPTDGVIRNRLMEPGELATPQRPVFAIAITTPKWVRAYLSEVELSRVALGAPARVTMDSAPNNPLEGKVGFISSTAEFTPKTVQTEELRTSLVYEIRVFVDDPEDRLRLGMPATVTITPAQQQANVRESGR</sequence>
<evidence type="ECO:0000256" key="1">
    <source>
        <dbReference type="ARBA" id="ARBA00004196"/>
    </source>
</evidence>
<dbReference type="Gene3D" id="2.40.30.170">
    <property type="match status" value="1"/>
</dbReference>
<name>A0A829YI96_9GAMM</name>
<evidence type="ECO:0000313" key="6">
    <source>
        <dbReference type="EMBL" id="GFE82960.1"/>
    </source>
</evidence>
<dbReference type="InterPro" id="IPR059052">
    <property type="entry name" value="HH_YbhG-like"/>
</dbReference>
<evidence type="ECO:0000259" key="4">
    <source>
        <dbReference type="Pfam" id="PF25881"/>
    </source>
</evidence>
<feature type="domain" description="YbhG-like alpha-helical hairpin" evidence="4">
    <location>
        <begin position="84"/>
        <end position="205"/>
    </location>
</feature>
<dbReference type="RefSeq" id="WP_161814588.1">
    <property type="nucleotide sequence ID" value="NZ_BLJN01000005.1"/>
</dbReference>
<dbReference type="InterPro" id="IPR050465">
    <property type="entry name" value="UPF0194_transport"/>
</dbReference>
<feature type="coiled-coil region" evidence="3">
    <location>
        <begin position="183"/>
        <end position="210"/>
    </location>
</feature>
<evidence type="ECO:0000256" key="2">
    <source>
        <dbReference type="ARBA" id="ARBA00023054"/>
    </source>
</evidence>
<proteinExistence type="predicted"/>
<accession>A0A829YI96</accession>
<protein>
    <submittedName>
        <fullName evidence="6">Membrane protein</fullName>
    </submittedName>
</protein>
<dbReference type="InterPro" id="IPR058636">
    <property type="entry name" value="Beta-barrel_YknX"/>
</dbReference>
<dbReference type="Gene3D" id="1.10.287.470">
    <property type="entry name" value="Helix hairpin bin"/>
    <property type="match status" value="1"/>
</dbReference>
<dbReference type="Proteomes" id="UP000445000">
    <property type="component" value="Unassembled WGS sequence"/>
</dbReference>
<dbReference type="Gene3D" id="2.40.50.100">
    <property type="match status" value="1"/>
</dbReference>
<comment type="caution">
    <text evidence="6">The sequence shown here is derived from an EMBL/GenBank/DDBJ whole genome shotgun (WGS) entry which is preliminary data.</text>
</comment>
<dbReference type="SUPFAM" id="SSF111369">
    <property type="entry name" value="HlyD-like secretion proteins"/>
    <property type="match status" value="2"/>
</dbReference>
<dbReference type="AlphaFoldDB" id="A0A829YI96"/>
<dbReference type="PANTHER" id="PTHR32347:SF29">
    <property type="entry name" value="UPF0194 MEMBRANE PROTEIN YBHG"/>
    <property type="match status" value="1"/>
</dbReference>
<gene>
    <name evidence="6" type="ORF">GCM10011487_49600</name>
</gene>
<reference evidence="7" key="1">
    <citation type="submission" date="2020-01" db="EMBL/GenBank/DDBJ databases">
        <title>'Steroidobacter agaridevorans' sp. nov., agar-degrading bacteria isolated from rhizosphere soils.</title>
        <authorList>
            <person name="Ikenaga M."/>
            <person name="Kataoka M."/>
            <person name="Murouchi A."/>
            <person name="Katsuragi S."/>
            <person name="Sakai M."/>
        </authorList>
    </citation>
    <scope>NUCLEOTIDE SEQUENCE [LARGE SCALE GENOMIC DNA]</scope>
    <source>
        <strain evidence="7">YU21-B</strain>
    </source>
</reference>
<keyword evidence="2 3" id="KW-0175">Coiled coil</keyword>
<dbReference type="EMBL" id="BLJN01000005">
    <property type="protein sequence ID" value="GFE82960.1"/>
    <property type="molecule type" value="Genomic_DNA"/>
</dbReference>
<organism evidence="6 7">
    <name type="scientific">Steroidobacter agaridevorans</name>
    <dbReference type="NCBI Taxonomy" id="2695856"/>
    <lineage>
        <taxon>Bacteria</taxon>
        <taxon>Pseudomonadati</taxon>
        <taxon>Pseudomonadota</taxon>
        <taxon>Gammaproteobacteria</taxon>
        <taxon>Steroidobacterales</taxon>
        <taxon>Steroidobacteraceae</taxon>
        <taxon>Steroidobacter</taxon>
    </lineage>
</organism>
<evidence type="ECO:0000313" key="7">
    <source>
        <dbReference type="Proteomes" id="UP000445000"/>
    </source>
</evidence>
<dbReference type="PANTHER" id="PTHR32347">
    <property type="entry name" value="EFFLUX SYSTEM COMPONENT YKNX-RELATED"/>
    <property type="match status" value="1"/>
</dbReference>
<dbReference type="Pfam" id="PF25881">
    <property type="entry name" value="HH_YBHG"/>
    <property type="match status" value="1"/>
</dbReference>
<evidence type="ECO:0000259" key="5">
    <source>
        <dbReference type="Pfam" id="PF25990"/>
    </source>
</evidence>
<feature type="domain" description="YknX-like beta-barrel" evidence="5">
    <location>
        <begin position="245"/>
        <end position="327"/>
    </location>
</feature>
<keyword evidence="7" id="KW-1185">Reference proteome</keyword>
<dbReference type="Pfam" id="PF25990">
    <property type="entry name" value="Beta-barrel_YknX"/>
    <property type="match status" value="1"/>
</dbReference>
<comment type="subcellular location">
    <subcellularLocation>
        <location evidence="1">Cell envelope</location>
    </subcellularLocation>
</comment>